<name>A0A9P5NMT9_GYMJU</name>
<evidence type="ECO:0000313" key="2">
    <source>
        <dbReference type="Proteomes" id="UP000724874"/>
    </source>
</evidence>
<proteinExistence type="predicted"/>
<evidence type="ECO:0000313" key="1">
    <source>
        <dbReference type="EMBL" id="KAF8900492.1"/>
    </source>
</evidence>
<dbReference type="Proteomes" id="UP000724874">
    <property type="component" value="Unassembled WGS sequence"/>
</dbReference>
<dbReference type="AlphaFoldDB" id="A0A9P5NMT9"/>
<gene>
    <name evidence="1" type="ORF">CPB84DRAFT_1779077</name>
</gene>
<comment type="caution">
    <text evidence="1">The sequence shown here is derived from an EMBL/GenBank/DDBJ whole genome shotgun (WGS) entry which is preliminary data.</text>
</comment>
<accession>A0A9P5NMT9</accession>
<dbReference type="EMBL" id="JADNYJ010000047">
    <property type="protein sequence ID" value="KAF8900492.1"/>
    <property type="molecule type" value="Genomic_DNA"/>
</dbReference>
<reference evidence="1" key="1">
    <citation type="submission" date="2020-11" db="EMBL/GenBank/DDBJ databases">
        <authorList>
            <consortium name="DOE Joint Genome Institute"/>
            <person name="Ahrendt S."/>
            <person name="Riley R."/>
            <person name="Andreopoulos W."/>
            <person name="LaButti K."/>
            <person name="Pangilinan J."/>
            <person name="Ruiz-duenas F.J."/>
            <person name="Barrasa J.M."/>
            <person name="Sanchez-Garcia M."/>
            <person name="Camarero S."/>
            <person name="Miyauchi S."/>
            <person name="Serrano A."/>
            <person name="Linde D."/>
            <person name="Babiker R."/>
            <person name="Drula E."/>
            <person name="Ayuso-Fernandez I."/>
            <person name="Pacheco R."/>
            <person name="Padilla G."/>
            <person name="Ferreira P."/>
            <person name="Barriuso J."/>
            <person name="Kellner H."/>
            <person name="Castanera R."/>
            <person name="Alfaro M."/>
            <person name="Ramirez L."/>
            <person name="Pisabarro A.G."/>
            <person name="Kuo A."/>
            <person name="Tritt A."/>
            <person name="Lipzen A."/>
            <person name="He G."/>
            <person name="Yan M."/>
            <person name="Ng V."/>
            <person name="Cullen D."/>
            <person name="Martin F."/>
            <person name="Rosso M.-N."/>
            <person name="Henrissat B."/>
            <person name="Hibbett D."/>
            <person name="Martinez A.T."/>
            <person name="Grigoriev I.V."/>
        </authorList>
    </citation>
    <scope>NUCLEOTIDE SEQUENCE</scope>
    <source>
        <strain evidence="1">AH 44721</strain>
    </source>
</reference>
<keyword evidence="2" id="KW-1185">Reference proteome</keyword>
<sequence>MHSSSNSFTLLIQRDSLLLLLRFCLFSINYACLCAGNALQGIERLPSRECSRPPSRLVGPQWKECRTMDVIESHDNRYYFLLEERAPRESETVNIA</sequence>
<protein>
    <submittedName>
        <fullName evidence="1">Uncharacterized protein</fullName>
    </submittedName>
</protein>
<organism evidence="1 2">
    <name type="scientific">Gymnopilus junonius</name>
    <name type="common">Spectacular rustgill mushroom</name>
    <name type="synonym">Gymnopilus spectabilis subsp. junonius</name>
    <dbReference type="NCBI Taxonomy" id="109634"/>
    <lineage>
        <taxon>Eukaryota</taxon>
        <taxon>Fungi</taxon>
        <taxon>Dikarya</taxon>
        <taxon>Basidiomycota</taxon>
        <taxon>Agaricomycotina</taxon>
        <taxon>Agaricomycetes</taxon>
        <taxon>Agaricomycetidae</taxon>
        <taxon>Agaricales</taxon>
        <taxon>Agaricineae</taxon>
        <taxon>Hymenogastraceae</taxon>
        <taxon>Gymnopilus</taxon>
    </lineage>
</organism>